<feature type="coiled-coil region" evidence="7">
    <location>
        <begin position="314"/>
        <end position="341"/>
    </location>
</feature>
<dbReference type="Gene3D" id="3.40.50.2300">
    <property type="match status" value="1"/>
</dbReference>
<dbReference type="PROSITE" id="PS50110">
    <property type="entry name" value="RESPONSE_REGULATORY"/>
    <property type="match status" value="1"/>
</dbReference>
<dbReference type="InterPro" id="IPR003661">
    <property type="entry name" value="HisK_dim/P_dom"/>
</dbReference>
<feature type="transmembrane region" description="Helical" evidence="8">
    <location>
        <begin position="289"/>
        <end position="308"/>
    </location>
</feature>
<dbReference type="Pfam" id="PF00072">
    <property type="entry name" value="Response_reg"/>
    <property type="match status" value="1"/>
</dbReference>
<dbReference type="CDD" id="cd17546">
    <property type="entry name" value="REC_hyHK_CKI1_RcsC-like"/>
    <property type="match status" value="1"/>
</dbReference>
<evidence type="ECO:0000256" key="3">
    <source>
        <dbReference type="ARBA" id="ARBA00022553"/>
    </source>
</evidence>
<evidence type="ECO:0000313" key="11">
    <source>
        <dbReference type="EMBL" id="HIZ68708.1"/>
    </source>
</evidence>
<dbReference type="EC" id="2.7.13.3" evidence="2"/>
<dbReference type="SMART" id="SM00388">
    <property type="entry name" value="HisKA"/>
    <property type="match status" value="1"/>
</dbReference>
<feature type="domain" description="Histidine kinase" evidence="9">
    <location>
        <begin position="341"/>
        <end position="555"/>
    </location>
</feature>
<evidence type="ECO:0000313" key="12">
    <source>
        <dbReference type="Proteomes" id="UP000824055"/>
    </source>
</evidence>
<dbReference type="SUPFAM" id="SSF52172">
    <property type="entry name" value="CheY-like"/>
    <property type="match status" value="1"/>
</dbReference>
<dbReference type="PANTHER" id="PTHR43047">
    <property type="entry name" value="TWO-COMPONENT HISTIDINE PROTEIN KINASE"/>
    <property type="match status" value="1"/>
</dbReference>
<evidence type="ECO:0000256" key="6">
    <source>
        <dbReference type="PROSITE-ProRule" id="PRU00169"/>
    </source>
</evidence>
<dbReference type="GO" id="GO:0005886">
    <property type="term" value="C:plasma membrane"/>
    <property type="evidence" value="ECO:0007669"/>
    <property type="project" value="TreeGrafter"/>
</dbReference>
<dbReference type="AlphaFoldDB" id="A0A9D2JVZ8"/>
<dbReference type="FunFam" id="3.30.565.10:FF:000006">
    <property type="entry name" value="Sensor histidine kinase WalK"/>
    <property type="match status" value="1"/>
</dbReference>
<keyword evidence="8" id="KW-0812">Transmembrane</keyword>
<comment type="caution">
    <text evidence="11">The sequence shown here is derived from an EMBL/GenBank/DDBJ whole genome shotgun (WGS) entry which is preliminary data.</text>
</comment>
<sequence length="829" mass="93308">MKLSVSAKVTIGYLFFLLVLALCIWLVYDNIRTSHWLDTAEELAANRRDVTDSLVYSLLDANNRERAIYLGSAEEWDAYEQAVERTQDLAERLKRSISDTTTYQKIDSLRWLLDQKLDNTLSVMTLMANGSSDSYVQRKVEQLRERRDSVVVRPKSVETKQDSTVVVEVVKTRKGFFRRLADAFRKPRTDTVKVTKHEGAQETDSVTHNIDVSDSVATVLSQIQEREEEARERRVEKIRSREERQQRVGVELTRRTAQLLEEIRDSERRELRDAIGETAAARYGVMRQMGLLGGIAVLSSLVLLYLVGRDVRQSKRYSEHLEEAKADTERLMAQRERLLLTITHDIKAPAASISGFIELLREHVKGQKAASYLRNIQNSATHLLQLVRALLDYHRLESGSVEVQVASFSPSRLLESCVEEMRPMARERDLRLTCDTQGCPQKLFLGDAFRMRQIVDNLLNNALKYTSEGGVSVKGNVGNGYFHIEVADTGRGMSPEESRKVFQAFTRLANAQGEEGVGLGLSITKELTQLLNGTITLSSQKGKGTTFYVTLPVKPAPADAETEREEMAIASDRQPIVIPSQERKGKEKTIHKVMILDDDGLQLRLTAELLRRLSGDKWRLEAFQRVAEAVEWARAEHPDLICIDIEMPEMNGMEVLHRYPELKQATCVAMTAHDPSIAPSLRLSGFDACLFKPIDGAQLAQVLAPFIGDAPVEESAEPQAGNLDALTAYADGDKEAEREILESFRQELESYLSQLAEALKTDSREPVSKVAHKSLPTFHVIQSPVEETLKTLSPEEIGKLDNAAIEGHVLEVMEEMRRVLQAVKERLGD</sequence>
<dbReference type="InterPro" id="IPR004358">
    <property type="entry name" value="Sig_transdc_His_kin-like_C"/>
</dbReference>
<dbReference type="Gene3D" id="1.20.120.160">
    <property type="entry name" value="HPT domain"/>
    <property type="match status" value="1"/>
</dbReference>
<dbReference type="InterPro" id="IPR005467">
    <property type="entry name" value="His_kinase_dom"/>
</dbReference>
<evidence type="ECO:0000256" key="2">
    <source>
        <dbReference type="ARBA" id="ARBA00012438"/>
    </source>
</evidence>
<dbReference type="InterPro" id="IPR036097">
    <property type="entry name" value="HisK_dim/P_sf"/>
</dbReference>
<keyword evidence="8" id="KW-0472">Membrane</keyword>
<keyword evidence="5 11" id="KW-0418">Kinase</keyword>
<dbReference type="GO" id="GO:0000155">
    <property type="term" value="F:phosphorelay sensor kinase activity"/>
    <property type="evidence" value="ECO:0007669"/>
    <property type="project" value="InterPro"/>
</dbReference>
<dbReference type="SMART" id="SM00387">
    <property type="entry name" value="HATPase_c"/>
    <property type="match status" value="1"/>
</dbReference>
<evidence type="ECO:0000256" key="1">
    <source>
        <dbReference type="ARBA" id="ARBA00000085"/>
    </source>
</evidence>
<evidence type="ECO:0000259" key="9">
    <source>
        <dbReference type="PROSITE" id="PS50109"/>
    </source>
</evidence>
<keyword evidence="3 6" id="KW-0597">Phosphoprotein</keyword>
<dbReference type="EMBL" id="DXBE01000021">
    <property type="protein sequence ID" value="HIZ68708.1"/>
    <property type="molecule type" value="Genomic_DNA"/>
</dbReference>
<dbReference type="SUPFAM" id="SSF55874">
    <property type="entry name" value="ATPase domain of HSP90 chaperone/DNA topoisomerase II/histidine kinase"/>
    <property type="match status" value="1"/>
</dbReference>
<dbReference type="PROSITE" id="PS50109">
    <property type="entry name" value="HIS_KIN"/>
    <property type="match status" value="1"/>
</dbReference>
<keyword evidence="4" id="KW-0808">Transferase</keyword>
<dbReference type="InterPro" id="IPR001789">
    <property type="entry name" value="Sig_transdc_resp-reg_receiver"/>
</dbReference>
<dbReference type="PRINTS" id="PR00344">
    <property type="entry name" value="BCTRLSENSOR"/>
</dbReference>
<dbReference type="GO" id="GO:0009927">
    <property type="term" value="F:histidine phosphotransfer kinase activity"/>
    <property type="evidence" value="ECO:0007669"/>
    <property type="project" value="TreeGrafter"/>
</dbReference>
<dbReference type="Gene3D" id="1.10.287.130">
    <property type="match status" value="1"/>
</dbReference>
<dbReference type="Gene3D" id="3.30.565.10">
    <property type="entry name" value="Histidine kinase-like ATPase, C-terminal domain"/>
    <property type="match status" value="1"/>
</dbReference>
<dbReference type="SUPFAM" id="SSF47384">
    <property type="entry name" value="Homodimeric domain of signal transducing histidine kinase"/>
    <property type="match status" value="1"/>
</dbReference>
<dbReference type="Pfam" id="PF00512">
    <property type="entry name" value="HisKA"/>
    <property type="match status" value="1"/>
</dbReference>
<dbReference type="InterPro" id="IPR036890">
    <property type="entry name" value="HATPase_C_sf"/>
</dbReference>
<dbReference type="InterPro" id="IPR011006">
    <property type="entry name" value="CheY-like_superfamily"/>
</dbReference>
<dbReference type="PANTHER" id="PTHR43047:SF72">
    <property type="entry name" value="OSMOSENSING HISTIDINE PROTEIN KINASE SLN1"/>
    <property type="match status" value="1"/>
</dbReference>
<comment type="catalytic activity">
    <reaction evidence="1">
        <text>ATP + protein L-histidine = ADP + protein N-phospho-L-histidine.</text>
        <dbReference type="EC" id="2.7.13.3"/>
    </reaction>
</comment>
<feature type="modified residue" description="4-aspartylphosphate" evidence="6">
    <location>
        <position position="644"/>
    </location>
</feature>
<feature type="transmembrane region" description="Helical" evidence="8">
    <location>
        <begin position="6"/>
        <end position="28"/>
    </location>
</feature>
<dbReference type="InterPro" id="IPR003594">
    <property type="entry name" value="HATPase_dom"/>
</dbReference>
<evidence type="ECO:0000256" key="7">
    <source>
        <dbReference type="SAM" id="Coils"/>
    </source>
</evidence>
<evidence type="ECO:0000259" key="10">
    <source>
        <dbReference type="PROSITE" id="PS50110"/>
    </source>
</evidence>
<evidence type="ECO:0000256" key="5">
    <source>
        <dbReference type="ARBA" id="ARBA00022777"/>
    </source>
</evidence>
<evidence type="ECO:0000256" key="8">
    <source>
        <dbReference type="SAM" id="Phobius"/>
    </source>
</evidence>
<dbReference type="CDD" id="cd00082">
    <property type="entry name" value="HisKA"/>
    <property type="match status" value="1"/>
</dbReference>
<keyword evidence="8" id="KW-1133">Transmembrane helix</keyword>
<feature type="domain" description="Response regulatory" evidence="10">
    <location>
        <begin position="592"/>
        <end position="707"/>
    </location>
</feature>
<keyword evidence="7" id="KW-0175">Coiled coil</keyword>
<reference evidence="11" key="1">
    <citation type="journal article" date="2021" name="PeerJ">
        <title>Extensive microbial diversity within the chicken gut microbiome revealed by metagenomics and culture.</title>
        <authorList>
            <person name="Gilroy R."/>
            <person name="Ravi A."/>
            <person name="Getino M."/>
            <person name="Pursley I."/>
            <person name="Horton D.L."/>
            <person name="Alikhan N.F."/>
            <person name="Baker D."/>
            <person name="Gharbi K."/>
            <person name="Hall N."/>
            <person name="Watson M."/>
            <person name="Adriaenssens E.M."/>
            <person name="Foster-Nyarko E."/>
            <person name="Jarju S."/>
            <person name="Secka A."/>
            <person name="Antonio M."/>
            <person name="Oren A."/>
            <person name="Chaudhuri R.R."/>
            <person name="La Ragione R."/>
            <person name="Hildebrand F."/>
            <person name="Pallen M.J."/>
        </authorList>
    </citation>
    <scope>NUCLEOTIDE SEQUENCE</scope>
    <source>
        <strain evidence="11">ChiHecec3B27-8219</strain>
    </source>
</reference>
<reference evidence="11" key="2">
    <citation type="submission" date="2021-04" db="EMBL/GenBank/DDBJ databases">
        <authorList>
            <person name="Gilroy R."/>
        </authorList>
    </citation>
    <scope>NUCLEOTIDE SEQUENCE</scope>
    <source>
        <strain evidence="11">ChiHecec3B27-8219</strain>
    </source>
</reference>
<gene>
    <name evidence="11" type="ORF">H9966_02315</name>
</gene>
<dbReference type="SMART" id="SM00448">
    <property type="entry name" value="REC"/>
    <property type="match status" value="1"/>
</dbReference>
<dbReference type="InterPro" id="IPR036641">
    <property type="entry name" value="HPT_dom_sf"/>
</dbReference>
<protein>
    <recommendedName>
        <fullName evidence="2">histidine kinase</fullName>
        <ecNumber evidence="2">2.7.13.3</ecNumber>
    </recommendedName>
</protein>
<feature type="coiled-coil region" evidence="7">
    <location>
        <begin position="734"/>
        <end position="761"/>
    </location>
</feature>
<organism evidence="11 12">
    <name type="scientific">Candidatus Prevotella avicola</name>
    <dbReference type="NCBI Taxonomy" id="2838738"/>
    <lineage>
        <taxon>Bacteria</taxon>
        <taxon>Pseudomonadati</taxon>
        <taxon>Bacteroidota</taxon>
        <taxon>Bacteroidia</taxon>
        <taxon>Bacteroidales</taxon>
        <taxon>Prevotellaceae</taxon>
        <taxon>Prevotella</taxon>
    </lineage>
</organism>
<name>A0A9D2JVZ8_9BACT</name>
<dbReference type="SUPFAM" id="SSF47226">
    <property type="entry name" value="Histidine-containing phosphotransfer domain, HPT domain"/>
    <property type="match status" value="1"/>
</dbReference>
<proteinExistence type="predicted"/>
<dbReference type="Pfam" id="PF02518">
    <property type="entry name" value="HATPase_c"/>
    <property type="match status" value="1"/>
</dbReference>
<evidence type="ECO:0000256" key="4">
    <source>
        <dbReference type="ARBA" id="ARBA00022679"/>
    </source>
</evidence>
<accession>A0A9D2JVZ8</accession>
<dbReference type="Proteomes" id="UP000824055">
    <property type="component" value="Unassembled WGS sequence"/>
</dbReference>